<dbReference type="Proteomes" id="UP001211907">
    <property type="component" value="Unassembled WGS sequence"/>
</dbReference>
<dbReference type="InterPro" id="IPR023214">
    <property type="entry name" value="HAD_sf"/>
</dbReference>
<dbReference type="PIRSF" id="PIRSF000915">
    <property type="entry name" value="PGP-type_phosphatase"/>
    <property type="match status" value="1"/>
</dbReference>
<dbReference type="InterPro" id="IPR036412">
    <property type="entry name" value="HAD-like_sf"/>
</dbReference>
<dbReference type="InterPro" id="IPR006349">
    <property type="entry name" value="PGP_euk"/>
</dbReference>
<dbReference type="GO" id="GO:0008967">
    <property type="term" value="F:phosphoglycolate phosphatase activity"/>
    <property type="evidence" value="ECO:0007669"/>
    <property type="project" value="TreeGrafter"/>
</dbReference>
<dbReference type="Pfam" id="PF13344">
    <property type="entry name" value="Hydrolase_6"/>
    <property type="match status" value="1"/>
</dbReference>
<evidence type="ECO:0000256" key="8">
    <source>
        <dbReference type="PIRSR" id="PIRSR000915-3"/>
    </source>
</evidence>
<gene>
    <name evidence="9" type="ORF">HK100_008412</name>
</gene>
<dbReference type="PANTHER" id="PTHR19288">
    <property type="entry name" value="4-NITROPHENYLPHOSPHATASE-RELATED"/>
    <property type="match status" value="1"/>
</dbReference>
<keyword evidence="10" id="KW-1185">Reference proteome</keyword>
<feature type="binding site" evidence="8">
    <location>
        <position position="24"/>
    </location>
    <ligand>
        <name>Mg(2+)</name>
        <dbReference type="ChEBI" id="CHEBI:18420"/>
    </ligand>
</feature>
<dbReference type="PANTHER" id="PTHR19288:SF46">
    <property type="entry name" value="HALOACID DEHALOGENASE-LIKE HYDROLASE DOMAIN-CONTAINING PROTEIN 2"/>
    <property type="match status" value="1"/>
</dbReference>
<keyword evidence="8" id="KW-0479">Metal-binding</keyword>
<dbReference type="Gene3D" id="3.40.50.1000">
    <property type="entry name" value="HAD superfamily/HAD-like"/>
    <property type="match status" value="2"/>
</dbReference>
<dbReference type="Pfam" id="PF13242">
    <property type="entry name" value="Hydrolase_like"/>
    <property type="match status" value="1"/>
</dbReference>
<dbReference type="AlphaFoldDB" id="A0AAD5T5U5"/>
<name>A0AAD5T5U5_9FUNG</name>
<keyword evidence="1 5" id="KW-0378">Hydrolase</keyword>
<evidence type="ECO:0000256" key="6">
    <source>
        <dbReference type="PIRSR" id="PIRSR000915-1"/>
    </source>
</evidence>
<evidence type="ECO:0000256" key="7">
    <source>
        <dbReference type="PIRSR" id="PIRSR000915-2"/>
    </source>
</evidence>
<reference evidence="9" key="1">
    <citation type="submission" date="2020-05" db="EMBL/GenBank/DDBJ databases">
        <title>Phylogenomic resolution of chytrid fungi.</title>
        <authorList>
            <person name="Stajich J.E."/>
            <person name="Amses K."/>
            <person name="Simmons R."/>
            <person name="Seto K."/>
            <person name="Myers J."/>
            <person name="Bonds A."/>
            <person name="Quandt C.A."/>
            <person name="Barry K."/>
            <person name="Liu P."/>
            <person name="Grigoriev I."/>
            <person name="Longcore J.E."/>
            <person name="James T.Y."/>
        </authorList>
    </citation>
    <scope>NUCLEOTIDE SEQUENCE</scope>
    <source>
        <strain evidence="9">JEL0513</strain>
    </source>
</reference>
<comment type="caution">
    <text evidence="9">The sequence shown here is derived from an EMBL/GenBank/DDBJ whole genome shotgun (WGS) entry which is preliminary data.</text>
</comment>
<dbReference type="NCBIfam" id="TIGR01452">
    <property type="entry name" value="PGP_euk"/>
    <property type="match status" value="1"/>
</dbReference>
<dbReference type="NCBIfam" id="TIGR01460">
    <property type="entry name" value="HAD-SF-IIA"/>
    <property type="match status" value="1"/>
</dbReference>
<evidence type="ECO:0000313" key="10">
    <source>
        <dbReference type="Proteomes" id="UP001211907"/>
    </source>
</evidence>
<feature type="active site" description="Nucleophile" evidence="6">
    <location>
        <position position="24"/>
    </location>
</feature>
<comment type="catalytic activity">
    <reaction evidence="2 5">
        <text>4-nitrophenyl phosphate + H2O = 4-nitrophenol + phosphate + H(+)</text>
        <dbReference type="Rhea" id="RHEA:21664"/>
        <dbReference type="ChEBI" id="CHEBI:15377"/>
        <dbReference type="ChEBI" id="CHEBI:15378"/>
        <dbReference type="ChEBI" id="CHEBI:43474"/>
        <dbReference type="ChEBI" id="CHEBI:57917"/>
        <dbReference type="ChEBI" id="CHEBI:61146"/>
        <dbReference type="EC" id="3.1.3.41"/>
    </reaction>
</comment>
<feature type="binding site" evidence="7">
    <location>
        <begin position="57"/>
        <end position="59"/>
    </location>
    <ligand>
        <name>substrate</name>
    </ligand>
</feature>
<feature type="binding site" evidence="7">
    <location>
        <position position="220"/>
    </location>
    <ligand>
        <name>substrate</name>
    </ligand>
</feature>
<organism evidence="9 10">
    <name type="scientific">Physocladia obscura</name>
    <dbReference type="NCBI Taxonomy" id="109957"/>
    <lineage>
        <taxon>Eukaryota</taxon>
        <taxon>Fungi</taxon>
        <taxon>Fungi incertae sedis</taxon>
        <taxon>Chytridiomycota</taxon>
        <taxon>Chytridiomycota incertae sedis</taxon>
        <taxon>Chytridiomycetes</taxon>
        <taxon>Chytridiales</taxon>
        <taxon>Chytriomycetaceae</taxon>
        <taxon>Physocladia</taxon>
    </lineage>
</organism>
<feature type="binding site" evidence="8">
    <location>
        <position position="26"/>
    </location>
    <ligand>
        <name>Mg(2+)</name>
        <dbReference type="ChEBI" id="CHEBI:18420"/>
    </ligand>
</feature>
<dbReference type="GO" id="GO:0005737">
    <property type="term" value="C:cytoplasm"/>
    <property type="evidence" value="ECO:0007669"/>
    <property type="project" value="TreeGrafter"/>
</dbReference>
<dbReference type="EMBL" id="JADGJH010000409">
    <property type="protein sequence ID" value="KAJ3129795.1"/>
    <property type="molecule type" value="Genomic_DNA"/>
</dbReference>
<dbReference type="EC" id="3.1.3.41" evidence="3 5"/>
<evidence type="ECO:0000256" key="3">
    <source>
        <dbReference type="ARBA" id="ARBA00066659"/>
    </source>
</evidence>
<comment type="cofactor">
    <cofactor evidence="8">
        <name>Mg(2+)</name>
        <dbReference type="ChEBI" id="CHEBI:18420"/>
    </cofactor>
    <text evidence="8">Divalent metal ions. Mg(2+) is the most effective.</text>
</comment>
<feature type="active site" description="Proton donor" evidence="6">
    <location>
        <position position="26"/>
    </location>
</feature>
<evidence type="ECO:0000256" key="1">
    <source>
        <dbReference type="ARBA" id="ARBA00022801"/>
    </source>
</evidence>
<dbReference type="FunFam" id="3.40.50.1000:FF:000039">
    <property type="entry name" value="Phosphoglycolate phosphatase"/>
    <property type="match status" value="1"/>
</dbReference>
<proteinExistence type="predicted"/>
<sequence>MIHLTGNQDLITAFVDSIDTFLFDCDGVIWHADVPVDNVIKVLSQLRTMGKRILFVSNNSTKSRRQYLKKFNQLNIEAYTNEIFGSAYAAAYYIKNTLQFPSDKKVYVCGMEGIQEELDSEGIKHCGASDDDENLHNLNEMSTIKDDPGVGAVLFGFDLNINYKKLAKAFTYLYSNKDCHFLATNSDLTFPAGGTVYPGTGALLAALSAPLERKPLILGKPEATMMEVIVDKYHLNRERTCMVGDRLDTDILFGQQGGLKTLLVLTGVTPSVGLEKQSIKAEYVIDSLGNLFK</sequence>
<dbReference type="InterPro" id="IPR006357">
    <property type="entry name" value="HAD-SF_hydro_IIA"/>
</dbReference>
<dbReference type="GO" id="GO:0046872">
    <property type="term" value="F:metal ion binding"/>
    <property type="evidence" value="ECO:0007669"/>
    <property type="project" value="UniProtKB-KW"/>
</dbReference>
<evidence type="ECO:0000256" key="5">
    <source>
        <dbReference type="PIRNR" id="PIRNR000915"/>
    </source>
</evidence>
<feature type="binding site" evidence="8">
    <location>
        <position position="245"/>
    </location>
    <ligand>
        <name>Mg(2+)</name>
        <dbReference type="ChEBI" id="CHEBI:18420"/>
    </ligand>
</feature>
<evidence type="ECO:0000256" key="4">
    <source>
        <dbReference type="ARBA" id="ARBA00069197"/>
    </source>
</evidence>
<evidence type="ECO:0000313" key="9">
    <source>
        <dbReference type="EMBL" id="KAJ3129795.1"/>
    </source>
</evidence>
<dbReference type="SUPFAM" id="SSF56784">
    <property type="entry name" value="HAD-like"/>
    <property type="match status" value="1"/>
</dbReference>
<evidence type="ECO:0000256" key="2">
    <source>
        <dbReference type="ARBA" id="ARBA00050247"/>
    </source>
</evidence>
<keyword evidence="8" id="KW-0460">Magnesium</keyword>
<accession>A0AAD5T5U5</accession>
<dbReference type="GO" id="GO:0004035">
    <property type="term" value="F:alkaline phosphatase activity"/>
    <property type="evidence" value="ECO:0007669"/>
    <property type="project" value="UniProtKB-ARBA"/>
</dbReference>
<protein>
    <recommendedName>
        <fullName evidence="4 5">4-nitrophenylphosphatase</fullName>
        <shortName evidence="5">PNPPase</shortName>
        <ecNumber evidence="3 5">3.1.3.41</ecNumber>
    </recommendedName>
</protein>